<proteinExistence type="predicted"/>
<comment type="caution">
    <text evidence="2">The sequence shown here is derived from an EMBL/GenBank/DDBJ whole genome shotgun (WGS) entry which is preliminary data.</text>
</comment>
<dbReference type="Proteomes" id="UP000734511">
    <property type="component" value="Unassembled WGS sequence"/>
</dbReference>
<evidence type="ECO:0000313" key="3">
    <source>
        <dbReference type="Proteomes" id="UP000734511"/>
    </source>
</evidence>
<keyword evidence="3" id="KW-1185">Reference proteome</keyword>
<dbReference type="Gene3D" id="1.20.120.520">
    <property type="entry name" value="nmb1532 protein domain like"/>
    <property type="match status" value="1"/>
</dbReference>
<dbReference type="InterPro" id="IPR012312">
    <property type="entry name" value="Hemerythrin-like"/>
</dbReference>
<sequence>MTTPRQPSESGDLLMMYAFHDGLRRDVAAVAKSAAVAGDDPQRLTVTHFGWDLFKRFLVIHHTAEDEILWPRMRELLDGDRSGDLELLDAMEEEHDTIDPLIAAIDAALADVEGGHAGLGDTVDAFATALNAHLSHEEGDALPLMSRELPRTDWLRFADSQRNGVGQGLAPRYVPWLLDGATPERTDQILGLFPPPVVAQYRNAWGKQYAELNPWATGYGRA</sequence>
<reference evidence="2 3" key="1">
    <citation type="submission" date="2020-03" db="EMBL/GenBank/DDBJ databases">
        <title>WGS of actinomycetes isolated from Thailand.</title>
        <authorList>
            <person name="Thawai C."/>
        </authorList>
    </citation>
    <scope>NUCLEOTIDE SEQUENCE [LARGE SCALE GENOMIC DNA]</scope>
    <source>
        <strain evidence="2 3">PRB2-1</strain>
    </source>
</reference>
<organism evidence="2 3">
    <name type="scientific">Actinacidiphila epipremni</name>
    <dbReference type="NCBI Taxonomy" id="2053013"/>
    <lineage>
        <taxon>Bacteria</taxon>
        <taxon>Bacillati</taxon>
        <taxon>Actinomycetota</taxon>
        <taxon>Actinomycetes</taxon>
        <taxon>Kitasatosporales</taxon>
        <taxon>Streptomycetaceae</taxon>
        <taxon>Actinacidiphila</taxon>
    </lineage>
</organism>
<dbReference type="EMBL" id="JAATEJ010000038">
    <property type="protein sequence ID" value="NJP48005.1"/>
    <property type="molecule type" value="Genomic_DNA"/>
</dbReference>
<evidence type="ECO:0000259" key="1">
    <source>
        <dbReference type="Pfam" id="PF01814"/>
    </source>
</evidence>
<accession>A0ABX0ZVE4</accession>
<protein>
    <submittedName>
        <fullName evidence="2">Hemerythrin domain-containing protein</fullName>
    </submittedName>
</protein>
<dbReference type="RefSeq" id="WP_167986839.1">
    <property type="nucleotide sequence ID" value="NZ_JAATEJ010000038.1"/>
</dbReference>
<dbReference type="CDD" id="cd12108">
    <property type="entry name" value="Hr-like"/>
    <property type="match status" value="1"/>
</dbReference>
<dbReference type="Pfam" id="PF01814">
    <property type="entry name" value="Hemerythrin"/>
    <property type="match status" value="1"/>
</dbReference>
<evidence type="ECO:0000313" key="2">
    <source>
        <dbReference type="EMBL" id="NJP48005.1"/>
    </source>
</evidence>
<name>A0ABX0ZVE4_9ACTN</name>
<feature type="domain" description="Hemerythrin-like" evidence="1">
    <location>
        <begin position="16"/>
        <end position="144"/>
    </location>
</feature>
<gene>
    <name evidence="2" type="ORF">HCN08_32050</name>
</gene>